<evidence type="ECO:0000313" key="5">
    <source>
        <dbReference type="Proteomes" id="UP000288805"/>
    </source>
</evidence>
<dbReference type="SMART" id="SM00451">
    <property type="entry name" value="ZnF_U1"/>
    <property type="match status" value="3"/>
</dbReference>
<dbReference type="PROSITE" id="PS00028">
    <property type="entry name" value="ZINC_FINGER_C2H2_1"/>
    <property type="match status" value="1"/>
</dbReference>
<dbReference type="Gene3D" id="3.30.160.60">
    <property type="entry name" value="Classic Zinc Finger"/>
    <property type="match status" value="3"/>
</dbReference>
<dbReference type="AlphaFoldDB" id="A0A438D8B4"/>
<proteinExistence type="predicted"/>
<dbReference type="EMBL" id="QGNW01001745">
    <property type="protein sequence ID" value="RVW31697.1"/>
    <property type="molecule type" value="Genomic_DNA"/>
</dbReference>
<dbReference type="Proteomes" id="UP000288805">
    <property type="component" value="Unassembled WGS sequence"/>
</dbReference>
<dbReference type="InterPro" id="IPR013087">
    <property type="entry name" value="Znf_C2H2_type"/>
</dbReference>
<dbReference type="Pfam" id="PF12874">
    <property type="entry name" value="zf-met"/>
    <property type="match status" value="2"/>
</dbReference>
<comment type="caution">
    <text evidence="3">The sequence shown here is derived from an EMBL/GenBank/DDBJ whole genome shotgun (WGS) entry which is preliminary data.</text>
</comment>
<dbReference type="InterPro" id="IPR003604">
    <property type="entry name" value="Matrin/U1-like-C_Znf_C2H2"/>
</dbReference>
<feature type="domain" description="C2H2-type" evidence="2">
    <location>
        <begin position="189"/>
        <end position="211"/>
    </location>
</feature>
<evidence type="ECO:0000313" key="3">
    <source>
        <dbReference type="EMBL" id="RVW31697.1"/>
    </source>
</evidence>
<protein>
    <submittedName>
        <fullName evidence="3">Zinc finger RNA-binding protein</fullName>
    </submittedName>
</protein>
<evidence type="ECO:0000313" key="4">
    <source>
        <dbReference type="EMBL" id="RVW83388.1"/>
    </source>
</evidence>
<dbReference type="GO" id="GO:0008270">
    <property type="term" value="F:zinc ion binding"/>
    <property type="evidence" value="ECO:0007669"/>
    <property type="project" value="InterPro"/>
</dbReference>
<dbReference type="SMART" id="SM00355">
    <property type="entry name" value="ZnF_C2H2"/>
    <property type="match status" value="3"/>
</dbReference>
<dbReference type="EMBL" id="QGNW01000229">
    <property type="protein sequence ID" value="RVW83388.1"/>
    <property type="molecule type" value="Genomic_DNA"/>
</dbReference>
<dbReference type="InterPro" id="IPR036236">
    <property type="entry name" value="Znf_C2H2_sf"/>
</dbReference>
<evidence type="ECO:0000259" key="2">
    <source>
        <dbReference type="PROSITE" id="PS00028"/>
    </source>
</evidence>
<gene>
    <name evidence="3" type="primary">zfr_0</name>
    <name evidence="4" type="synonym">zfr_1</name>
    <name evidence="4" type="ORF">CK203_038940</name>
    <name evidence="3" type="ORF">CK203_103263</name>
</gene>
<dbReference type="SUPFAM" id="SSF57667">
    <property type="entry name" value="beta-beta-alpha zinc fingers"/>
    <property type="match status" value="2"/>
</dbReference>
<evidence type="ECO:0000256" key="1">
    <source>
        <dbReference type="SAM" id="MobiDB-lite"/>
    </source>
</evidence>
<feature type="region of interest" description="Disordered" evidence="1">
    <location>
        <begin position="36"/>
        <end position="70"/>
    </location>
</feature>
<dbReference type="PANTHER" id="PTHR45762">
    <property type="entry name" value="ZINC FINGER RNA-BINDING PROTEIN"/>
    <property type="match status" value="1"/>
</dbReference>
<name>A0A438D8B4_VITVI</name>
<sequence length="223" mass="25203">MDSGRGEVMPLELAMKRELAYRKKVDRLLLQLHGGVSRENPVPSSSPRPSSGSKFSGIKRKAPTSSFNCQPRQMLQPVDHSNTLKTQRDDLFCKVCQVPCSGANSLKQHLLGQKHKDRLQNLTPSMGIGEEGAKQRLWCELCKIWCMNKNSFKDHLKGKKHQSRAQAVELHGTDGGEIANQMNKYCKVCKIWCMDAFNQHLESKRHILNLHAAKGKKMVLEDN</sequence>
<accession>A0A438D8B4</accession>
<dbReference type="PANTHER" id="PTHR45762:SF3">
    <property type="entry name" value="ZINC-FINGER PROTEIN AT 72D, ISOFORM B"/>
    <property type="match status" value="1"/>
</dbReference>
<dbReference type="GO" id="GO:0003676">
    <property type="term" value="F:nucleic acid binding"/>
    <property type="evidence" value="ECO:0007669"/>
    <property type="project" value="InterPro"/>
</dbReference>
<organism evidence="3 5">
    <name type="scientific">Vitis vinifera</name>
    <name type="common">Grape</name>
    <dbReference type="NCBI Taxonomy" id="29760"/>
    <lineage>
        <taxon>Eukaryota</taxon>
        <taxon>Viridiplantae</taxon>
        <taxon>Streptophyta</taxon>
        <taxon>Embryophyta</taxon>
        <taxon>Tracheophyta</taxon>
        <taxon>Spermatophyta</taxon>
        <taxon>Magnoliopsida</taxon>
        <taxon>eudicotyledons</taxon>
        <taxon>Gunneridae</taxon>
        <taxon>Pentapetalae</taxon>
        <taxon>rosids</taxon>
        <taxon>Vitales</taxon>
        <taxon>Vitaceae</taxon>
        <taxon>Viteae</taxon>
        <taxon>Vitis</taxon>
    </lineage>
</organism>
<feature type="compositionally biased region" description="Low complexity" evidence="1">
    <location>
        <begin position="41"/>
        <end position="56"/>
    </location>
</feature>
<reference evidence="3 5" key="1">
    <citation type="journal article" date="2018" name="PLoS Genet.">
        <title>Population sequencing reveals clonal diversity and ancestral inbreeding in the grapevine cultivar Chardonnay.</title>
        <authorList>
            <person name="Roach M.J."/>
            <person name="Johnson D.L."/>
            <person name="Bohlmann J."/>
            <person name="van Vuuren H.J."/>
            <person name="Jones S.J."/>
            <person name="Pretorius I.S."/>
            <person name="Schmidt S.A."/>
            <person name="Borneman A.R."/>
        </authorList>
    </citation>
    <scope>NUCLEOTIDE SEQUENCE [LARGE SCALE GENOMIC DNA]</scope>
    <source>
        <strain evidence="5">cv. Chardonnay</strain>
        <strain evidence="3">I10V1</strain>
        <tissue evidence="3">Leaf</tissue>
    </source>
</reference>